<dbReference type="NCBIfam" id="NF045758">
    <property type="entry name" value="YlxM"/>
    <property type="match status" value="1"/>
</dbReference>
<proteinExistence type="inferred from homology"/>
<comment type="similarity">
    <text evidence="1 3">Belongs to the UPF0122 family.</text>
</comment>
<reference evidence="4 5" key="1">
    <citation type="submission" date="2010-10" db="EMBL/GenBank/DDBJ databases">
        <authorList>
            <person name="Durkin A.S."/>
            <person name="Madupu R."/>
            <person name="Torralba M."/>
            <person name="Gillis M."/>
            <person name="Methe B."/>
            <person name="Sutton G."/>
            <person name="Nelson K.E."/>
        </authorList>
    </citation>
    <scope>NUCLEOTIDE SEQUENCE [LARGE SCALE GENOMIC DNA]</scope>
    <source>
        <strain evidence="4 5">ACS-139-V-Col8</strain>
    </source>
</reference>
<dbReference type="Pfam" id="PF04297">
    <property type="entry name" value="UPF0122"/>
    <property type="match status" value="1"/>
</dbReference>
<evidence type="ECO:0000313" key="4">
    <source>
        <dbReference type="EMBL" id="EFR31256.1"/>
    </source>
</evidence>
<dbReference type="InterPro" id="IPR013324">
    <property type="entry name" value="RNA_pol_sigma_r3/r4-like"/>
</dbReference>
<gene>
    <name evidence="4" type="ORF">HMPREF9257_1239</name>
</gene>
<evidence type="ECO:0000256" key="2">
    <source>
        <dbReference type="ARBA" id="ARBA00024764"/>
    </source>
</evidence>
<organism evidence="4 5">
    <name type="scientific">Eremococcus coleocola ACS-139-V-Col8</name>
    <dbReference type="NCBI Taxonomy" id="908337"/>
    <lineage>
        <taxon>Bacteria</taxon>
        <taxon>Bacillati</taxon>
        <taxon>Bacillota</taxon>
        <taxon>Bacilli</taxon>
        <taxon>Lactobacillales</taxon>
        <taxon>Aerococcaceae</taxon>
        <taxon>Eremococcus</taxon>
    </lineage>
</organism>
<dbReference type="HAMAP" id="MF_00245">
    <property type="entry name" value="UPF0122"/>
    <property type="match status" value="1"/>
</dbReference>
<dbReference type="PANTHER" id="PTHR40083">
    <property type="entry name" value="UPF0122 PROTEIN CBO2450/CLC_2298"/>
    <property type="match status" value="1"/>
</dbReference>
<evidence type="ECO:0000313" key="5">
    <source>
        <dbReference type="Proteomes" id="UP000005990"/>
    </source>
</evidence>
<dbReference type="InterPro" id="IPR036388">
    <property type="entry name" value="WH-like_DNA-bd_sf"/>
</dbReference>
<evidence type="ECO:0000256" key="3">
    <source>
        <dbReference type="HAMAP-Rule" id="MF_00245"/>
    </source>
</evidence>
<dbReference type="Gene3D" id="1.10.10.10">
    <property type="entry name" value="Winged helix-like DNA-binding domain superfamily/Winged helix DNA-binding domain"/>
    <property type="match status" value="1"/>
</dbReference>
<evidence type="ECO:0000256" key="1">
    <source>
        <dbReference type="ARBA" id="ARBA00008720"/>
    </source>
</evidence>
<dbReference type="eggNOG" id="COG2739">
    <property type="taxonomic scope" value="Bacteria"/>
</dbReference>
<dbReference type="EMBL" id="AENN01000015">
    <property type="protein sequence ID" value="EFR31256.1"/>
    <property type="molecule type" value="Genomic_DNA"/>
</dbReference>
<dbReference type="AlphaFoldDB" id="E4KNV7"/>
<dbReference type="InterPro" id="IPR007394">
    <property type="entry name" value="UPF0122"/>
</dbReference>
<name>E4KNV7_9LACT</name>
<dbReference type="Proteomes" id="UP000005990">
    <property type="component" value="Unassembled WGS sequence"/>
</dbReference>
<keyword evidence="5" id="KW-1185">Reference proteome</keyword>
<dbReference type="STRING" id="908337.HMPREF9257_1239"/>
<comment type="function">
    <text evidence="2 3">Might take part in the signal recognition particle (SRP) pathway. This is inferred from the conservation of its genetic proximity to ftsY/ffh. May be a regulatory protein.</text>
</comment>
<dbReference type="OrthoDB" id="6392at2"/>
<sequence length="107" mass="12678">MSIEKTIWLTELFDIYKSLLTQKQAQMLALYYEEDYSLSEIAEHYGISRQAVRDSLKRGESALSDYEEQLKIHQKRQLRQELLNQLLNEDNRSIIEAILDLDNDRIS</sequence>
<dbReference type="RefSeq" id="WP_006418459.1">
    <property type="nucleotide sequence ID" value="NZ_AENN01000015.1"/>
</dbReference>
<dbReference type="InterPro" id="IPR054831">
    <property type="entry name" value="UPF0122_fam_protein"/>
</dbReference>
<accession>E4KNV7</accession>
<dbReference type="PANTHER" id="PTHR40083:SF1">
    <property type="entry name" value="UPF0122 PROTEIN YLXM"/>
    <property type="match status" value="1"/>
</dbReference>
<dbReference type="SUPFAM" id="SSF88659">
    <property type="entry name" value="Sigma3 and sigma4 domains of RNA polymerase sigma factors"/>
    <property type="match status" value="1"/>
</dbReference>
<comment type="caution">
    <text evidence="4">The sequence shown here is derived from an EMBL/GenBank/DDBJ whole genome shotgun (WGS) entry which is preliminary data.</text>
</comment>
<protein>
    <recommendedName>
        <fullName evidence="3">UPF0122 protein HMPREF9257_1239</fullName>
    </recommendedName>
</protein>